<sequence length="176" mass="19339">MKFATCLSILYTVSSAFAFQPSAARPTFTSLHSSNEENPDRPNLVSQSSFLSARETVYREVAKAQGVEYETQDDPNVSYAIGRLEVDLPIPPQIDLIETPELVLVNGVSQDVMETGLQPLDTIVSVSSSDGKFKGDVMAADIEETSNMIKGAMQFARENGQSMIKFEVNRLIKGHF</sequence>
<proteinExistence type="predicted"/>
<evidence type="ECO:0000256" key="1">
    <source>
        <dbReference type="SAM" id="SignalP"/>
    </source>
</evidence>
<dbReference type="EMBL" id="BLLK01000069">
    <property type="protein sequence ID" value="GFH60873.1"/>
    <property type="molecule type" value="Genomic_DNA"/>
</dbReference>
<evidence type="ECO:0000313" key="2">
    <source>
        <dbReference type="EMBL" id="GFH60873.1"/>
    </source>
</evidence>
<feature type="signal peptide" evidence="1">
    <location>
        <begin position="1"/>
        <end position="18"/>
    </location>
</feature>
<accession>A0AAD3HFB0</accession>
<dbReference type="Proteomes" id="UP001054902">
    <property type="component" value="Unassembled WGS sequence"/>
</dbReference>
<keyword evidence="3" id="KW-1185">Reference proteome</keyword>
<gene>
    <name evidence="2" type="ORF">CTEN210_17349</name>
</gene>
<evidence type="ECO:0000313" key="3">
    <source>
        <dbReference type="Proteomes" id="UP001054902"/>
    </source>
</evidence>
<keyword evidence="1" id="KW-0732">Signal</keyword>
<name>A0AAD3HFB0_9STRA</name>
<dbReference type="AlphaFoldDB" id="A0AAD3HFB0"/>
<organism evidence="2 3">
    <name type="scientific">Chaetoceros tenuissimus</name>
    <dbReference type="NCBI Taxonomy" id="426638"/>
    <lineage>
        <taxon>Eukaryota</taxon>
        <taxon>Sar</taxon>
        <taxon>Stramenopiles</taxon>
        <taxon>Ochrophyta</taxon>
        <taxon>Bacillariophyta</taxon>
        <taxon>Coscinodiscophyceae</taxon>
        <taxon>Chaetocerotophycidae</taxon>
        <taxon>Chaetocerotales</taxon>
        <taxon>Chaetocerotaceae</taxon>
        <taxon>Chaetoceros</taxon>
    </lineage>
</organism>
<protein>
    <submittedName>
        <fullName evidence="2">Uncharacterized protein</fullName>
    </submittedName>
</protein>
<feature type="chain" id="PRO_5042223121" evidence="1">
    <location>
        <begin position="19"/>
        <end position="176"/>
    </location>
</feature>
<reference evidence="2 3" key="1">
    <citation type="journal article" date="2021" name="Sci. Rep.">
        <title>The genome of the diatom Chaetoceros tenuissimus carries an ancient integrated fragment of an extant virus.</title>
        <authorList>
            <person name="Hongo Y."/>
            <person name="Kimura K."/>
            <person name="Takaki Y."/>
            <person name="Yoshida Y."/>
            <person name="Baba S."/>
            <person name="Kobayashi G."/>
            <person name="Nagasaki K."/>
            <person name="Hano T."/>
            <person name="Tomaru Y."/>
        </authorList>
    </citation>
    <scope>NUCLEOTIDE SEQUENCE [LARGE SCALE GENOMIC DNA]</scope>
    <source>
        <strain evidence="2 3">NIES-3715</strain>
    </source>
</reference>
<comment type="caution">
    <text evidence="2">The sequence shown here is derived from an EMBL/GenBank/DDBJ whole genome shotgun (WGS) entry which is preliminary data.</text>
</comment>